<dbReference type="GO" id="GO:0004930">
    <property type="term" value="F:G protein-coupled receptor activity"/>
    <property type="evidence" value="ECO:0007669"/>
    <property type="project" value="UniProtKB-KW"/>
</dbReference>
<proteinExistence type="predicted"/>
<feature type="region of interest" description="Disordered" evidence="11">
    <location>
        <begin position="329"/>
        <end position="348"/>
    </location>
</feature>
<evidence type="ECO:0000256" key="3">
    <source>
        <dbReference type="ARBA" id="ARBA00022692"/>
    </source>
</evidence>
<evidence type="ECO:0000256" key="1">
    <source>
        <dbReference type="ARBA" id="ARBA00004651"/>
    </source>
</evidence>
<dbReference type="InterPro" id="IPR028082">
    <property type="entry name" value="Peripla_BP_I"/>
</dbReference>
<organism evidence="13 14">
    <name type="scientific">Astyanax mexicanus</name>
    <name type="common">Blind cave fish</name>
    <name type="synonym">Astyanax fasciatus mexicanus</name>
    <dbReference type="NCBI Taxonomy" id="7994"/>
    <lineage>
        <taxon>Eukaryota</taxon>
        <taxon>Metazoa</taxon>
        <taxon>Chordata</taxon>
        <taxon>Craniata</taxon>
        <taxon>Vertebrata</taxon>
        <taxon>Euteleostomi</taxon>
        <taxon>Actinopterygii</taxon>
        <taxon>Neopterygii</taxon>
        <taxon>Teleostei</taxon>
        <taxon>Ostariophysi</taxon>
        <taxon>Characiformes</taxon>
        <taxon>Characoidei</taxon>
        <taxon>Acestrorhamphidae</taxon>
        <taxon>Acestrorhamphinae</taxon>
        <taxon>Astyanax</taxon>
    </lineage>
</organism>
<evidence type="ECO:0000256" key="6">
    <source>
        <dbReference type="ARBA" id="ARBA00023040"/>
    </source>
</evidence>
<dbReference type="GO" id="GO:0005886">
    <property type="term" value="C:plasma membrane"/>
    <property type="evidence" value="ECO:0007669"/>
    <property type="project" value="UniProtKB-SubCell"/>
</dbReference>
<protein>
    <submittedName>
        <fullName evidence="13">Vomeronasal 2, receptor 1</fullName>
    </submittedName>
</protein>
<keyword evidence="9" id="KW-0325">Glycoprotein</keyword>
<name>A0A8B9GUP3_ASTMX</name>
<dbReference type="SUPFAM" id="SSF53822">
    <property type="entry name" value="Periplasmic binding protein-like I"/>
    <property type="match status" value="1"/>
</dbReference>
<keyword evidence="10" id="KW-0807">Transducer</keyword>
<evidence type="ECO:0000256" key="8">
    <source>
        <dbReference type="ARBA" id="ARBA00023170"/>
    </source>
</evidence>
<dbReference type="PANTHER" id="PTHR24061:SF1">
    <property type="entry name" value="VOMERONASAL 2, RECEPTOR 2-RELATED"/>
    <property type="match status" value="1"/>
</dbReference>
<dbReference type="Pfam" id="PF01094">
    <property type="entry name" value="ANF_receptor"/>
    <property type="match status" value="1"/>
</dbReference>
<dbReference type="PRINTS" id="PR00248">
    <property type="entry name" value="GPCRMGR"/>
</dbReference>
<keyword evidence="5" id="KW-1133">Transmembrane helix</keyword>
<keyword evidence="7" id="KW-0472">Membrane</keyword>
<evidence type="ECO:0000313" key="13">
    <source>
        <dbReference type="Ensembl" id="ENSAMXP00005004118.1"/>
    </source>
</evidence>
<dbReference type="AlphaFoldDB" id="A0A8B9GUP3"/>
<dbReference type="Ensembl" id="ENSAMXT00005004689.1">
    <property type="protein sequence ID" value="ENSAMXP00005004118.1"/>
    <property type="gene ID" value="ENSAMXG00005002535.1"/>
</dbReference>
<dbReference type="Gene3D" id="3.40.50.2300">
    <property type="match status" value="2"/>
</dbReference>
<feature type="domain" description="Receptor ligand binding region" evidence="12">
    <location>
        <begin position="32"/>
        <end position="391"/>
    </location>
</feature>
<reference evidence="13" key="1">
    <citation type="submission" date="2025-08" db="UniProtKB">
        <authorList>
            <consortium name="Ensembl"/>
        </authorList>
    </citation>
    <scope>IDENTIFICATION</scope>
</reference>
<dbReference type="GO" id="GO:0004984">
    <property type="term" value="F:olfactory receptor activity"/>
    <property type="evidence" value="ECO:0007669"/>
    <property type="project" value="TreeGrafter"/>
</dbReference>
<dbReference type="FunFam" id="3.40.50.2300:FF:000016">
    <property type="entry name" value="Taste 1 receptor member 2"/>
    <property type="match status" value="1"/>
</dbReference>
<evidence type="ECO:0000256" key="10">
    <source>
        <dbReference type="ARBA" id="ARBA00023224"/>
    </source>
</evidence>
<sequence length="416" mass="46174">CGPVPRATSVLMYQSWGSGAFLRKFNFRTFRWTQTMLFAINEINERNDLLPNTDLGYVIYDSCFTISKAVEGTLTYLTGQDEAVPNYRCGNGAPLAALVGAGGCDLSIATARILGLYYFPQVSYSSSCSVLESRFQYPTFLRTIPSDEHQSVAMAQLVLRFGWTWVGTIASDDDYGKYGIKRFKEVVEEAGVCISFSEVLPKFTSPESIQRIVRTVTESTAKIVVVFSSDVDLSPLIGELVRNNVTNRTWIASESWVTSALVANQPDIHSVLGGTLGFAIQRAEIPGLQEHLLKIDPYQDALTEEFWETAFNCTLSYSKALRNTRSLRASREAGNGTESQASVRGTPDGLCSGKEKLQSLSSTYSDVSQLRLTYNVYKAVYAVAYALHNLEYCISASVLSVVYRIKQFLFYSNTYL</sequence>
<keyword evidence="2" id="KW-1003">Cell membrane</keyword>
<dbReference type="PRINTS" id="PR00592">
    <property type="entry name" value="CASENSINGR"/>
</dbReference>
<evidence type="ECO:0000256" key="5">
    <source>
        <dbReference type="ARBA" id="ARBA00022989"/>
    </source>
</evidence>
<evidence type="ECO:0000259" key="12">
    <source>
        <dbReference type="Pfam" id="PF01094"/>
    </source>
</evidence>
<evidence type="ECO:0000256" key="2">
    <source>
        <dbReference type="ARBA" id="ARBA00022475"/>
    </source>
</evidence>
<keyword evidence="3" id="KW-0812">Transmembrane</keyword>
<keyword evidence="4" id="KW-0732">Signal</keyword>
<evidence type="ECO:0000256" key="9">
    <source>
        <dbReference type="ARBA" id="ARBA00023180"/>
    </source>
</evidence>
<accession>A0A8B9GUP3</accession>
<evidence type="ECO:0000256" key="4">
    <source>
        <dbReference type="ARBA" id="ARBA00022729"/>
    </source>
</evidence>
<keyword evidence="6" id="KW-0297">G-protein coupled receptor</keyword>
<dbReference type="InterPro" id="IPR000337">
    <property type="entry name" value="GPCR_3"/>
</dbReference>
<dbReference type="Proteomes" id="UP000694621">
    <property type="component" value="Unplaced"/>
</dbReference>
<keyword evidence="8" id="KW-0675">Receptor</keyword>
<dbReference type="PANTHER" id="PTHR24061">
    <property type="entry name" value="CALCIUM-SENSING RECEPTOR-RELATED"/>
    <property type="match status" value="1"/>
</dbReference>
<dbReference type="InterPro" id="IPR001828">
    <property type="entry name" value="ANF_lig-bd_rcpt"/>
</dbReference>
<evidence type="ECO:0000256" key="7">
    <source>
        <dbReference type="ARBA" id="ARBA00023136"/>
    </source>
</evidence>
<comment type="subcellular location">
    <subcellularLocation>
        <location evidence="1">Cell membrane</location>
        <topology evidence="1">Multi-pass membrane protein</topology>
    </subcellularLocation>
</comment>
<evidence type="ECO:0000313" key="14">
    <source>
        <dbReference type="Proteomes" id="UP000694621"/>
    </source>
</evidence>
<dbReference type="InterPro" id="IPR000068">
    <property type="entry name" value="GPCR_3_Ca_sens_rcpt-rel"/>
</dbReference>
<evidence type="ECO:0000256" key="11">
    <source>
        <dbReference type="SAM" id="MobiDB-lite"/>
    </source>
</evidence>